<keyword evidence="2" id="KW-1015">Disulfide bond</keyword>
<evidence type="ECO:0000256" key="1">
    <source>
        <dbReference type="ARBA" id="ARBA00009748"/>
    </source>
</evidence>
<dbReference type="InterPro" id="IPR000528">
    <property type="entry name" value="Plant_nsLTP"/>
</dbReference>
<proteinExistence type="inferred from homology"/>
<dbReference type="CDD" id="cd01960">
    <property type="entry name" value="nsLTP1"/>
    <property type="match status" value="1"/>
</dbReference>
<accession>A0A151U1Z3</accession>
<sequence length="120" mass="12799">MKRVFVAISALLVVFAWTTTATKPAGKGYDCEAAKRSLKPCTDYLSGGFSAGGPPAACCEGVKELKASATTKDERRAACKCIKEAVTHLPNFVQGRAISLPRMCRLDLGFPISKNADCNK</sequence>
<dbReference type="STRING" id="3821.A0A151U1Z3"/>
<reference evidence="5 6" key="1">
    <citation type="journal article" date="2012" name="Nat. Biotechnol.">
        <title>Draft genome sequence of pigeonpea (Cajanus cajan), an orphan legume crop of resource-poor farmers.</title>
        <authorList>
            <person name="Varshney R.K."/>
            <person name="Chen W."/>
            <person name="Li Y."/>
            <person name="Bharti A.K."/>
            <person name="Saxena R.K."/>
            <person name="Schlueter J.A."/>
            <person name="Donoghue M.T."/>
            <person name="Azam S."/>
            <person name="Fan G."/>
            <person name="Whaley A.M."/>
            <person name="Farmer A.D."/>
            <person name="Sheridan J."/>
            <person name="Iwata A."/>
            <person name="Tuteja R."/>
            <person name="Penmetsa R.V."/>
            <person name="Wu W."/>
            <person name="Upadhyaya H.D."/>
            <person name="Yang S.P."/>
            <person name="Shah T."/>
            <person name="Saxena K.B."/>
            <person name="Michael T."/>
            <person name="McCombie W.R."/>
            <person name="Yang B."/>
            <person name="Zhang G."/>
            <person name="Yang H."/>
            <person name="Wang J."/>
            <person name="Spillane C."/>
            <person name="Cook D.R."/>
            <person name="May G.D."/>
            <person name="Xu X."/>
            <person name="Jackson S.A."/>
        </authorList>
    </citation>
    <scope>NUCLEOTIDE SEQUENCE [LARGE SCALE GENOMIC DNA]</scope>
    <source>
        <strain evidence="6">cv. Asha</strain>
    </source>
</reference>
<dbReference type="GO" id="GO:0008289">
    <property type="term" value="F:lipid binding"/>
    <property type="evidence" value="ECO:0007669"/>
    <property type="project" value="InterPro"/>
</dbReference>
<dbReference type="EMBL" id="CM003604">
    <property type="protein sequence ID" value="KYP73315.1"/>
    <property type="molecule type" value="Genomic_DNA"/>
</dbReference>
<dbReference type="GO" id="GO:0006869">
    <property type="term" value="P:lipid transport"/>
    <property type="evidence" value="ECO:0007669"/>
    <property type="project" value="InterPro"/>
</dbReference>
<dbReference type="Pfam" id="PF14368">
    <property type="entry name" value="LTP_2"/>
    <property type="match status" value="1"/>
</dbReference>
<feature type="chain" id="PRO_5007589432" evidence="3">
    <location>
        <begin position="22"/>
        <end position="120"/>
    </location>
</feature>
<evidence type="ECO:0000313" key="6">
    <source>
        <dbReference type="Proteomes" id="UP000075243"/>
    </source>
</evidence>
<comment type="similarity">
    <text evidence="1">Belongs to the plant LTP family.</text>
</comment>
<dbReference type="InterPro" id="IPR036312">
    <property type="entry name" value="Bifun_inhib/LTP/seed_sf"/>
</dbReference>
<dbReference type="Proteomes" id="UP000075243">
    <property type="component" value="Chromosome 2"/>
</dbReference>
<dbReference type="InterPro" id="IPR016140">
    <property type="entry name" value="Bifunc_inhib/LTP/seed_store"/>
</dbReference>
<evidence type="ECO:0000256" key="3">
    <source>
        <dbReference type="SAM" id="SignalP"/>
    </source>
</evidence>
<dbReference type="AlphaFoldDB" id="A0A151U1Z3"/>
<dbReference type="Gramene" id="C.cajan_05790.t">
    <property type="protein sequence ID" value="C.cajan_05790.t.cds1"/>
    <property type="gene ID" value="C.cajan_05790"/>
</dbReference>
<gene>
    <name evidence="5" type="ORF">KK1_005935</name>
</gene>
<evidence type="ECO:0000259" key="4">
    <source>
        <dbReference type="SMART" id="SM00499"/>
    </source>
</evidence>
<keyword evidence="3" id="KW-0732">Signal</keyword>
<keyword evidence="6" id="KW-1185">Reference proteome</keyword>
<protein>
    <submittedName>
        <fullName evidence="5">Non-specific lipid-transfer protein A</fullName>
    </submittedName>
</protein>
<dbReference type="Gene3D" id="1.10.110.10">
    <property type="entry name" value="Plant lipid-transfer and hydrophobic proteins"/>
    <property type="match status" value="1"/>
</dbReference>
<evidence type="ECO:0000313" key="5">
    <source>
        <dbReference type="EMBL" id="KYP73315.1"/>
    </source>
</evidence>
<dbReference type="OMA" id="STIACCN"/>
<feature type="signal peptide" evidence="3">
    <location>
        <begin position="1"/>
        <end position="21"/>
    </location>
</feature>
<dbReference type="SMART" id="SM00499">
    <property type="entry name" value="AAI"/>
    <property type="match status" value="1"/>
</dbReference>
<name>A0A151U1Z3_CAJCA</name>
<dbReference type="PANTHER" id="PTHR33076">
    <property type="entry name" value="NON-SPECIFIC LIPID-TRANSFER PROTEIN 2-RELATED"/>
    <property type="match status" value="1"/>
</dbReference>
<dbReference type="SUPFAM" id="SSF47699">
    <property type="entry name" value="Bifunctional inhibitor/lipid-transfer protein/seed storage 2S albumin"/>
    <property type="match status" value="1"/>
</dbReference>
<organism evidence="5 6">
    <name type="scientific">Cajanus cajan</name>
    <name type="common">Pigeon pea</name>
    <name type="synonym">Cajanus indicus</name>
    <dbReference type="NCBI Taxonomy" id="3821"/>
    <lineage>
        <taxon>Eukaryota</taxon>
        <taxon>Viridiplantae</taxon>
        <taxon>Streptophyta</taxon>
        <taxon>Embryophyta</taxon>
        <taxon>Tracheophyta</taxon>
        <taxon>Spermatophyta</taxon>
        <taxon>Magnoliopsida</taxon>
        <taxon>eudicotyledons</taxon>
        <taxon>Gunneridae</taxon>
        <taxon>Pentapetalae</taxon>
        <taxon>rosids</taxon>
        <taxon>fabids</taxon>
        <taxon>Fabales</taxon>
        <taxon>Fabaceae</taxon>
        <taxon>Papilionoideae</taxon>
        <taxon>50 kb inversion clade</taxon>
        <taxon>NPAAA clade</taxon>
        <taxon>indigoferoid/millettioid clade</taxon>
        <taxon>Phaseoleae</taxon>
        <taxon>Cajanus</taxon>
    </lineage>
</organism>
<feature type="domain" description="Bifunctional inhibitor/plant lipid transfer protein/seed storage helical" evidence="4">
    <location>
        <begin position="31"/>
        <end position="118"/>
    </location>
</feature>
<evidence type="ECO:0000256" key="2">
    <source>
        <dbReference type="ARBA" id="ARBA00023157"/>
    </source>
</evidence>
<dbReference type="PRINTS" id="PR00382">
    <property type="entry name" value="LIPIDTRNSFER"/>
</dbReference>